<organism evidence="5 6">
    <name type="scientific">Vibrio ulleungensis</name>
    <dbReference type="NCBI Taxonomy" id="2807619"/>
    <lineage>
        <taxon>Bacteria</taxon>
        <taxon>Pseudomonadati</taxon>
        <taxon>Pseudomonadota</taxon>
        <taxon>Gammaproteobacteria</taxon>
        <taxon>Vibrionales</taxon>
        <taxon>Vibrionaceae</taxon>
        <taxon>Vibrio</taxon>
    </lineage>
</organism>
<evidence type="ECO:0000256" key="3">
    <source>
        <dbReference type="ARBA" id="ARBA00023080"/>
    </source>
</evidence>
<keyword evidence="3 4" id="KW-0546">Nucleotide metabolism</keyword>
<feature type="site" description="Important for substrate specificity" evidence="4">
    <location>
        <position position="80"/>
    </location>
</feature>
<feature type="site" description="Important for substrate specificity" evidence="4">
    <location>
        <position position="167"/>
    </location>
</feature>
<reference evidence="5 6" key="1">
    <citation type="submission" date="2021-02" db="EMBL/GenBank/DDBJ databases">
        <authorList>
            <person name="Park J.-S."/>
        </authorList>
    </citation>
    <scope>NUCLEOTIDE SEQUENCE [LARGE SCALE GENOMIC DNA]</scope>
    <source>
        <strain evidence="5 6">188UL20-2</strain>
    </source>
</reference>
<feature type="active site" description="Proton acceptor" evidence="4">
    <location>
        <position position="79"/>
    </location>
</feature>
<protein>
    <recommendedName>
        <fullName evidence="4">dTTP/UTP pyrophosphatase</fullName>
        <shortName evidence="4">dTTPase/UTPase</shortName>
        <ecNumber evidence="4">3.6.1.9</ecNumber>
    </recommendedName>
    <alternativeName>
        <fullName evidence="4">Nucleoside triphosphate pyrophosphatase</fullName>
    </alternativeName>
    <alternativeName>
        <fullName evidence="4">Nucleotide pyrophosphatase</fullName>
        <shortName evidence="4">Nucleotide PPase</shortName>
    </alternativeName>
</protein>
<accession>A0ABS2HLY0</accession>
<dbReference type="EC" id="3.6.1.9" evidence="4"/>
<dbReference type="NCBIfam" id="TIGR00172">
    <property type="entry name" value="maf"/>
    <property type="match status" value="1"/>
</dbReference>
<comment type="catalytic activity">
    <reaction evidence="4">
        <text>UTP + H2O = UMP + diphosphate + H(+)</text>
        <dbReference type="Rhea" id="RHEA:29395"/>
        <dbReference type="ChEBI" id="CHEBI:15377"/>
        <dbReference type="ChEBI" id="CHEBI:15378"/>
        <dbReference type="ChEBI" id="CHEBI:33019"/>
        <dbReference type="ChEBI" id="CHEBI:46398"/>
        <dbReference type="ChEBI" id="CHEBI:57865"/>
        <dbReference type="EC" id="3.6.1.9"/>
    </reaction>
</comment>
<dbReference type="SUPFAM" id="SSF52972">
    <property type="entry name" value="ITPase-like"/>
    <property type="match status" value="1"/>
</dbReference>
<dbReference type="HAMAP" id="MF_00528">
    <property type="entry name" value="Maf"/>
    <property type="match status" value="1"/>
</dbReference>
<feature type="site" description="Important for substrate specificity" evidence="4">
    <location>
        <position position="11"/>
    </location>
</feature>
<evidence type="ECO:0000313" key="5">
    <source>
        <dbReference type="EMBL" id="MBM7038019.1"/>
    </source>
</evidence>
<dbReference type="PANTHER" id="PTHR43213">
    <property type="entry name" value="BIFUNCTIONAL DTTP/UTP PYROPHOSPHATASE/METHYLTRANSFERASE PROTEIN-RELATED"/>
    <property type="match status" value="1"/>
</dbReference>
<dbReference type="CDD" id="cd00555">
    <property type="entry name" value="Maf"/>
    <property type="match status" value="1"/>
</dbReference>
<keyword evidence="2 4" id="KW-0378">Hydrolase</keyword>
<dbReference type="InterPro" id="IPR029001">
    <property type="entry name" value="ITPase-like_fam"/>
</dbReference>
<sequence>MELVLASGSPRRQELLTQLGYSFDILVPDIEEQQQPNESPESYVRRLAYQKALAAADISIQRHAEESLACEHQVFLGSDTVVVLDGIVFEKPQDLDHSRAMLTRLSNQKHQVMTAISAVAVKQGVIATSHTELVVTSVWFTELTGQDIEHYWQTGEPKDKAGSYAIQGVGGKFVKKIEGSYHAVVGLPLFETEQLLQNFTDI</sequence>
<comment type="caution">
    <text evidence="5">The sequence shown here is derived from an EMBL/GenBank/DDBJ whole genome shotgun (WGS) entry which is preliminary data.</text>
</comment>
<comment type="function">
    <text evidence="4">Nucleoside triphosphate pyrophosphatase that hydrolyzes dTTP and UTP. May have a dual role in cell division arrest and in preventing the incorporation of modified nucleotides into cellular nucleic acids.</text>
</comment>
<dbReference type="InterPro" id="IPR003697">
    <property type="entry name" value="Maf-like"/>
</dbReference>
<keyword evidence="4" id="KW-0963">Cytoplasm</keyword>
<name>A0ABS2HLY0_9VIBR</name>
<dbReference type="Pfam" id="PF02545">
    <property type="entry name" value="Maf"/>
    <property type="match status" value="1"/>
</dbReference>
<dbReference type="RefSeq" id="WP_205159502.1">
    <property type="nucleotide sequence ID" value="NZ_JAFEUM010000007.1"/>
</dbReference>
<proteinExistence type="inferred from homology"/>
<keyword evidence="6" id="KW-1185">Reference proteome</keyword>
<dbReference type="PANTHER" id="PTHR43213:SF5">
    <property type="entry name" value="BIFUNCTIONAL DTTP_UTP PYROPHOSPHATASE_METHYLTRANSFERASE PROTEIN-RELATED"/>
    <property type="match status" value="1"/>
</dbReference>
<comment type="cofactor">
    <cofactor evidence="1 4">
        <name>a divalent metal cation</name>
        <dbReference type="ChEBI" id="CHEBI:60240"/>
    </cofactor>
</comment>
<dbReference type="Proteomes" id="UP000809621">
    <property type="component" value="Unassembled WGS sequence"/>
</dbReference>
<gene>
    <name evidence="5" type="primary">maf</name>
    <name evidence="5" type="ORF">JQC93_16615</name>
</gene>
<dbReference type="Gene3D" id="3.90.950.10">
    <property type="match status" value="1"/>
</dbReference>
<dbReference type="PIRSF" id="PIRSF006305">
    <property type="entry name" value="Maf"/>
    <property type="match status" value="1"/>
</dbReference>
<evidence type="ECO:0000256" key="1">
    <source>
        <dbReference type="ARBA" id="ARBA00001968"/>
    </source>
</evidence>
<evidence type="ECO:0000313" key="6">
    <source>
        <dbReference type="Proteomes" id="UP000809621"/>
    </source>
</evidence>
<comment type="subcellular location">
    <subcellularLocation>
        <location evidence="4">Cytoplasm</location>
    </subcellularLocation>
</comment>
<comment type="caution">
    <text evidence="4">Lacks conserved residue(s) required for the propagation of feature annotation.</text>
</comment>
<comment type="similarity">
    <text evidence="4">Belongs to the Maf family. YhdE subfamily.</text>
</comment>
<dbReference type="EMBL" id="JAFEUM010000007">
    <property type="protein sequence ID" value="MBM7038019.1"/>
    <property type="molecule type" value="Genomic_DNA"/>
</dbReference>
<comment type="catalytic activity">
    <reaction evidence="4">
        <text>dTTP + H2O = dTMP + diphosphate + H(+)</text>
        <dbReference type="Rhea" id="RHEA:28534"/>
        <dbReference type="ChEBI" id="CHEBI:15377"/>
        <dbReference type="ChEBI" id="CHEBI:15378"/>
        <dbReference type="ChEBI" id="CHEBI:33019"/>
        <dbReference type="ChEBI" id="CHEBI:37568"/>
        <dbReference type="ChEBI" id="CHEBI:63528"/>
        <dbReference type="EC" id="3.6.1.9"/>
    </reaction>
</comment>
<evidence type="ECO:0000256" key="4">
    <source>
        <dbReference type="HAMAP-Rule" id="MF_00528"/>
    </source>
</evidence>
<evidence type="ECO:0000256" key="2">
    <source>
        <dbReference type="ARBA" id="ARBA00022801"/>
    </source>
</evidence>